<proteinExistence type="predicted"/>
<evidence type="ECO:0000313" key="2">
    <source>
        <dbReference type="Proteomes" id="UP001500467"/>
    </source>
</evidence>
<evidence type="ECO:0000313" key="1">
    <source>
        <dbReference type="EMBL" id="GAA1213794.1"/>
    </source>
</evidence>
<gene>
    <name evidence="1" type="ORF">GCM10009675_39520</name>
</gene>
<protein>
    <submittedName>
        <fullName evidence="1">Uncharacterized protein</fullName>
    </submittedName>
</protein>
<dbReference type="EMBL" id="BAAALM010000015">
    <property type="protein sequence ID" value="GAA1213794.1"/>
    <property type="molecule type" value="Genomic_DNA"/>
</dbReference>
<name>A0ABN1VLE6_9PSEU</name>
<dbReference type="Proteomes" id="UP001500467">
    <property type="component" value="Unassembled WGS sequence"/>
</dbReference>
<comment type="caution">
    <text evidence="1">The sequence shown here is derived from an EMBL/GenBank/DDBJ whole genome shotgun (WGS) entry which is preliminary data.</text>
</comment>
<organism evidence="1 2">
    <name type="scientific">Prauserella alba</name>
    <dbReference type="NCBI Taxonomy" id="176898"/>
    <lineage>
        <taxon>Bacteria</taxon>
        <taxon>Bacillati</taxon>
        <taxon>Actinomycetota</taxon>
        <taxon>Actinomycetes</taxon>
        <taxon>Pseudonocardiales</taxon>
        <taxon>Pseudonocardiaceae</taxon>
        <taxon>Prauserella</taxon>
    </lineage>
</organism>
<reference evidence="1 2" key="1">
    <citation type="journal article" date="2019" name="Int. J. Syst. Evol. Microbiol.">
        <title>The Global Catalogue of Microorganisms (GCM) 10K type strain sequencing project: providing services to taxonomists for standard genome sequencing and annotation.</title>
        <authorList>
            <consortium name="The Broad Institute Genomics Platform"/>
            <consortium name="The Broad Institute Genome Sequencing Center for Infectious Disease"/>
            <person name="Wu L."/>
            <person name="Ma J."/>
        </authorList>
    </citation>
    <scope>NUCLEOTIDE SEQUENCE [LARGE SCALE GENOMIC DNA]</scope>
    <source>
        <strain evidence="1 2">JCM 13022</strain>
    </source>
</reference>
<sequence>MVVPAMKLNAFAKCTHVPACSNNQYSPESTSAQNPPMSTNREICATRPGDAGLTASPAGDSIVATAAPYALPIVMLC</sequence>
<keyword evidence="2" id="KW-1185">Reference proteome</keyword>
<accession>A0ABN1VLE6</accession>